<proteinExistence type="predicted"/>
<evidence type="ECO:0000259" key="2">
    <source>
        <dbReference type="PROSITE" id="PS50405"/>
    </source>
</evidence>
<accession>W2RRK9</accession>
<protein>
    <recommendedName>
        <fullName evidence="5">GST N-terminal domain-containing protein</fullName>
    </recommendedName>
</protein>
<sequence length="265" mass="30025">MSSQAGVPHLLEHPVSSYAQKVKIALREKNVEFTSEIPSDISSSADGPLHHSNPRVEVPVLIHNGNKIFDSTIILEYIEDMWSERPLLPKDPGQRAKARMIEDVCDTQYEAVNWGLGEIRAFARAEGALKDQLEGTAQQQTATLQDWLEQQLEGPWFNGSSFGWADASVAPIVNRSVVYGYGPSEGSKLKAWHQRLMERESVKKTFEEFEKGLGGMRNPAIKEMYLSGQMQREYRDHRLEWMIKSGGMEIIHKGLEKGNIRFSWP</sequence>
<dbReference type="PROSITE" id="PS50405">
    <property type="entry name" value="GST_CTER"/>
    <property type="match status" value="1"/>
</dbReference>
<dbReference type="CDD" id="cd00299">
    <property type="entry name" value="GST_C_family"/>
    <property type="match status" value="1"/>
</dbReference>
<dbReference type="PROSITE" id="PS50404">
    <property type="entry name" value="GST_NTER"/>
    <property type="match status" value="1"/>
</dbReference>
<dbReference type="FunCoup" id="W2RRK9">
    <property type="interactions" value="549"/>
</dbReference>
<evidence type="ECO:0000313" key="3">
    <source>
        <dbReference type="EMBL" id="ETN38353.1"/>
    </source>
</evidence>
<dbReference type="PANTHER" id="PTHR43968:SF6">
    <property type="entry name" value="GLUTATHIONE S-TRANSFERASE OMEGA"/>
    <property type="match status" value="1"/>
</dbReference>
<dbReference type="HOGENOM" id="CLU_011226_5_3_1"/>
<dbReference type="InterPro" id="IPR004045">
    <property type="entry name" value="Glutathione_S-Trfase_N"/>
</dbReference>
<reference evidence="3 4" key="1">
    <citation type="submission" date="2013-03" db="EMBL/GenBank/DDBJ databases">
        <title>The Genome Sequence of Phialophora europaea CBS 101466.</title>
        <authorList>
            <consortium name="The Broad Institute Genomics Platform"/>
            <person name="Cuomo C."/>
            <person name="de Hoog S."/>
            <person name="Gorbushina A."/>
            <person name="Walker B."/>
            <person name="Young S.K."/>
            <person name="Zeng Q."/>
            <person name="Gargeya S."/>
            <person name="Fitzgerald M."/>
            <person name="Haas B."/>
            <person name="Abouelleil A."/>
            <person name="Allen A.W."/>
            <person name="Alvarado L."/>
            <person name="Arachchi H.M."/>
            <person name="Berlin A.M."/>
            <person name="Chapman S.B."/>
            <person name="Gainer-Dewar J."/>
            <person name="Goldberg J."/>
            <person name="Griggs A."/>
            <person name="Gujja S."/>
            <person name="Hansen M."/>
            <person name="Howarth C."/>
            <person name="Imamovic A."/>
            <person name="Ireland A."/>
            <person name="Larimer J."/>
            <person name="McCowan C."/>
            <person name="Murphy C."/>
            <person name="Pearson M."/>
            <person name="Poon T.W."/>
            <person name="Priest M."/>
            <person name="Roberts A."/>
            <person name="Saif S."/>
            <person name="Shea T."/>
            <person name="Sisk P."/>
            <person name="Sykes S."/>
            <person name="Wortman J."/>
            <person name="Nusbaum C."/>
            <person name="Birren B."/>
        </authorList>
    </citation>
    <scope>NUCLEOTIDE SEQUENCE [LARGE SCALE GENOMIC DNA]</scope>
    <source>
        <strain evidence="3 4">CBS 101466</strain>
    </source>
</reference>
<dbReference type="eggNOG" id="KOG0406">
    <property type="taxonomic scope" value="Eukaryota"/>
</dbReference>
<dbReference type="InterPro" id="IPR040079">
    <property type="entry name" value="Glutathione_S-Trfase"/>
</dbReference>
<dbReference type="Pfam" id="PF13417">
    <property type="entry name" value="GST_N_3"/>
    <property type="match status" value="1"/>
</dbReference>
<evidence type="ECO:0000259" key="1">
    <source>
        <dbReference type="PROSITE" id="PS50404"/>
    </source>
</evidence>
<dbReference type="Pfam" id="PF13410">
    <property type="entry name" value="GST_C_2"/>
    <property type="match status" value="1"/>
</dbReference>
<evidence type="ECO:0008006" key="5">
    <source>
        <dbReference type="Google" id="ProtNLM"/>
    </source>
</evidence>
<dbReference type="SUPFAM" id="SSF47616">
    <property type="entry name" value="GST C-terminal domain-like"/>
    <property type="match status" value="1"/>
</dbReference>
<dbReference type="Gene3D" id="3.40.30.10">
    <property type="entry name" value="Glutaredoxin"/>
    <property type="match status" value="1"/>
</dbReference>
<dbReference type="GO" id="GO:0005737">
    <property type="term" value="C:cytoplasm"/>
    <property type="evidence" value="ECO:0007669"/>
    <property type="project" value="TreeGrafter"/>
</dbReference>
<dbReference type="VEuPathDB" id="FungiDB:HMPREF1541_06388"/>
<organism evidence="3 4">
    <name type="scientific">Cyphellophora europaea (strain CBS 101466)</name>
    <name type="common">Phialophora europaea</name>
    <dbReference type="NCBI Taxonomy" id="1220924"/>
    <lineage>
        <taxon>Eukaryota</taxon>
        <taxon>Fungi</taxon>
        <taxon>Dikarya</taxon>
        <taxon>Ascomycota</taxon>
        <taxon>Pezizomycotina</taxon>
        <taxon>Eurotiomycetes</taxon>
        <taxon>Chaetothyriomycetidae</taxon>
        <taxon>Chaetothyriales</taxon>
        <taxon>Cyphellophoraceae</taxon>
        <taxon>Cyphellophora</taxon>
    </lineage>
</organism>
<dbReference type="InterPro" id="IPR036249">
    <property type="entry name" value="Thioredoxin-like_sf"/>
</dbReference>
<gene>
    <name evidence="3" type="ORF">HMPREF1541_06388</name>
</gene>
<name>W2RRK9_CYPE1</name>
<dbReference type="Gene3D" id="1.20.1050.10">
    <property type="match status" value="1"/>
</dbReference>
<evidence type="ECO:0000313" key="4">
    <source>
        <dbReference type="Proteomes" id="UP000030752"/>
    </source>
</evidence>
<dbReference type="GeneID" id="19973727"/>
<dbReference type="InParanoid" id="W2RRK9"/>
<dbReference type="RefSeq" id="XP_008718942.1">
    <property type="nucleotide sequence ID" value="XM_008720720.1"/>
</dbReference>
<feature type="domain" description="GST N-terminal" evidence="1">
    <location>
        <begin position="6"/>
        <end position="86"/>
    </location>
</feature>
<dbReference type="OrthoDB" id="249703at2759"/>
<dbReference type="STRING" id="1220924.W2RRK9"/>
<dbReference type="InterPro" id="IPR010987">
    <property type="entry name" value="Glutathione-S-Trfase_C-like"/>
</dbReference>
<dbReference type="CDD" id="cd00570">
    <property type="entry name" value="GST_N_family"/>
    <property type="match status" value="1"/>
</dbReference>
<dbReference type="EMBL" id="KB822722">
    <property type="protein sequence ID" value="ETN38353.1"/>
    <property type="molecule type" value="Genomic_DNA"/>
</dbReference>
<dbReference type="Proteomes" id="UP000030752">
    <property type="component" value="Unassembled WGS sequence"/>
</dbReference>
<dbReference type="SFLD" id="SFLDS00019">
    <property type="entry name" value="Glutathione_Transferase_(cytos"/>
    <property type="match status" value="1"/>
</dbReference>
<keyword evidence="4" id="KW-1185">Reference proteome</keyword>
<dbReference type="InterPro" id="IPR036282">
    <property type="entry name" value="Glutathione-S-Trfase_C_sf"/>
</dbReference>
<dbReference type="SUPFAM" id="SSF52833">
    <property type="entry name" value="Thioredoxin-like"/>
    <property type="match status" value="1"/>
</dbReference>
<dbReference type="SFLD" id="SFLDG00358">
    <property type="entry name" value="Main_(cytGST)"/>
    <property type="match status" value="1"/>
</dbReference>
<feature type="domain" description="GST C-terminal" evidence="2">
    <location>
        <begin position="91"/>
        <end position="220"/>
    </location>
</feature>
<dbReference type="InterPro" id="IPR050983">
    <property type="entry name" value="GST_Omega/HSP26"/>
</dbReference>
<dbReference type="AlphaFoldDB" id="W2RRK9"/>
<dbReference type="PANTHER" id="PTHR43968">
    <property type="match status" value="1"/>
</dbReference>